<dbReference type="OrthoDB" id="9803040at2"/>
<dbReference type="KEGG" id="fpf:DCC35_03630"/>
<dbReference type="Proteomes" id="UP000298616">
    <property type="component" value="Chromosome"/>
</dbReference>
<dbReference type="RefSeq" id="WP_137089506.1">
    <property type="nucleotide sequence ID" value="NZ_CP028923.1"/>
</dbReference>
<evidence type="ECO:0000313" key="2">
    <source>
        <dbReference type="Proteomes" id="UP000298616"/>
    </source>
</evidence>
<gene>
    <name evidence="1" type="ORF">DCC35_03630</name>
</gene>
<dbReference type="InterPro" id="IPR018914">
    <property type="entry name" value="DUF2480"/>
</dbReference>
<evidence type="ECO:0000313" key="1">
    <source>
        <dbReference type="EMBL" id="QCK13915.1"/>
    </source>
</evidence>
<sequence length="170" mass="19726">MAEEIINRVAKSPLVTIDLEELYDHRERIGFDLKDLLFQELILKEKDFRQFVKEHEWSQYQDKHFALFCSADAIVPTWAYMIIASKLKPYAATVSFSSLEKLEEIIFEKIIDQIDAEEYREKKIVIKGCSKLAVPTSAYVRLTEKLTPVVSSIMYGEPCSTVPVYKKPKK</sequence>
<accession>A0A4D7JSJ6</accession>
<keyword evidence="2" id="KW-1185">Reference proteome</keyword>
<organism evidence="1 2">
    <name type="scientific">Mangrovivirga cuniculi</name>
    <dbReference type="NCBI Taxonomy" id="2715131"/>
    <lineage>
        <taxon>Bacteria</taxon>
        <taxon>Pseudomonadati</taxon>
        <taxon>Bacteroidota</taxon>
        <taxon>Cytophagia</taxon>
        <taxon>Cytophagales</taxon>
        <taxon>Mangrovivirgaceae</taxon>
        <taxon>Mangrovivirga</taxon>
    </lineage>
</organism>
<dbReference type="Pfam" id="PF10652">
    <property type="entry name" value="DUF2480"/>
    <property type="match status" value="1"/>
</dbReference>
<dbReference type="EMBL" id="CP028923">
    <property type="protein sequence ID" value="QCK13915.1"/>
    <property type="molecule type" value="Genomic_DNA"/>
</dbReference>
<evidence type="ECO:0008006" key="3">
    <source>
        <dbReference type="Google" id="ProtNLM"/>
    </source>
</evidence>
<name>A0A4D7JSJ6_9BACT</name>
<protein>
    <recommendedName>
        <fullName evidence="3">DUF2480 domain-containing protein</fullName>
    </recommendedName>
</protein>
<proteinExistence type="predicted"/>
<dbReference type="AlphaFoldDB" id="A0A4D7JSJ6"/>
<reference evidence="1 2" key="1">
    <citation type="submission" date="2018-04" db="EMBL/GenBank/DDBJ databases">
        <title>Complete genome uncultured novel isolate.</title>
        <authorList>
            <person name="Merlino G."/>
        </authorList>
    </citation>
    <scope>NUCLEOTIDE SEQUENCE [LARGE SCALE GENOMIC DNA]</scope>
    <source>
        <strain evidence="2">R1DC9</strain>
    </source>
</reference>